<dbReference type="Proteomes" id="UP000014408">
    <property type="component" value="Unassembled WGS sequence"/>
</dbReference>
<gene>
    <name evidence="1" type="ORF">HMPREF1219_00427</name>
</gene>
<dbReference type="InterPro" id="IPR009057">
    <property type="entry name" value="Homeodomain-like_sf"/>
</dbReference>
<dbReference type="Gene3D" id="1.10.357.10">
    <property type="entry name" value="Tetracycline Repressor, domain 2"/>
    <property type="match status" value="2"/>
</dbReference>
<dbReference type="AlphaFoldDB" id="S2ZKT9"/>
<dbReference type="eggNOG" id="ENOG5031ITW">
    <property type="taxonomic scope" value="Bacteria"/>
</dbReference>
<dbReference type="SUPFAM" id="SSF48498">
    <property type="entry name" value="Tetracyclin repressor-like, C-terminal domain"/>
    <property type="match status" value="2"/>
</dbReference>
<protein>
    <recommendedName>
        <fullName evidence="3">HTH tetR-type domain-containing protein</fullName>
    </recommendedName>
</protein>
<name>S2ZKT9_9CORY</name>
<dbReference type="InterPro" id="IPR036271">
    <property type="entry name" value="Tet_transcr_reg_TetR-rel_C_sf"/>
</dbReference>
<evidence type="ECO:0000313" key="2">
    <source>
        <dbReference type="Proteomes" id="UP000014408"/>
    </source>
</evidence>
<dbReference type="EMBL" id="ATBY01000006">
    <property type="protein sequence ID" value="EPD70612.1"/>
    <property type="molecule type" value="Genomic_DNA"/>
</dbReference>
<dbReference type="HOGENOM" id="CLU_573322_0_0_11"/>
<evidence type="ECO:0000313" key="1">
    <source>
        <dbReference type="EMBL" id="EPD70612.1"/>
    </source>
</evidence>
<proteinExistence type="predicted"/>
<comment type="caution">
    <text evidence="1">The sequence shown here is derived from an EMBL/GenBank/DDBJ whole genome shotgun (WGS) entry which is preliminary data.</text>
</comment>
<dbReference type="SUPFAM" id="SSF46689">
    <property type="entry name" value="Homeodomain-like"/>
    <property type="match status" value="1"/>
</dbReference>
<organism evidence="1 2">
    <name type="scientific">Corynebacterium pyruviciproducens ATCC BAA-1742</name>
    <dbReference type="NCBI Taxonomy" id="1125779"/>
    <lineage>
        <taxon>Bacteria</taxon>
        <taxon>Bacillati</taxon>
        <taxon>Actinomycetota</taxon>
        <taxon>Actinomycetes</taxon>
        <taxon>Mycobacteriales</taxon>
        <taxon>Corynebacteriaceae</taxon>
        <taxon>Corynebacterium</taxon>
    </lineage>
</organism>
<reference evidence="1 2" key="1">
    <citation type="submission" date="2013-05" db="EMBL/GenBank/DDBJ databases">
        <title>The Genome Sequence of Corynebacterium pyruviciproducens 1773O (ATCC BAA-1742).</title>
        <authorList>
            <consortium name="The Broad Institute Genomics Platform"/>
            <person name="Earl A."/>
            <person name="Ward D."/>
            <person name="Feldgarden M."/>
            <person name="Gevers D."/>
            <person name="Tong J."/>
            <person name="Walker B."/>
            <person name="Young S."/>
            <person name="Zeng Q."/>
            <person name="Gargeya S."/>
            <person name="Fitzgerald M."/>
            <person name="Haas B."/>
            <person name="Abouelleil A."/>
            <person name="Allen A.W."/>
            <person name="Alvarado L."/>
            <person name="Arachchi H.M."/>
            <person name="Berlin A.M."/>
            <person name="Chapman S.B."/>
            <person name="Gainer-Dewar J."/>
            <person name="Goldberg J."/>
            <person name="Griggs A."/>
            <person name="Gujja S."/>
            <person name="Hansen M."/>
            <person name="Howarth C."/>
            <person name="Imamovic A."/>
            <person name="Ireland A."/>
            <person name="Larimer J."/>
            <person name="McCowan C."/>
            <person name="Murphy C."/>
            <person name="Pearson M."/>
            <person name="Poon T.W."/>
            <person name="Priest M."/>
            <person name="Roberts A."/>
            <person name="Saif S."/>
            <person name="Shea T."/>
            <person name="Sisk P."/>
            <person name="Sykes S."/>
            <person name="Wortman J."/>
            <person name="Nusbaum C."/>
            <person name="Birren B."/>
        </authorList>
    </citation>
    <scope>NUCLEOTIDE SEQUENCE [LARGE SCALE GENOMIC DNA]</scope>
    <source>
        <strain evidence="1 2">ATCC BAA-1742</strain>
    </source>
</reference>
<keyword evidence="2" id="KW-1185">Reference proteome</keyword>
<evidence type="ECO:0008006" key="3">
    <source>
        <dbReference type="Google" id="ProtNLM"/>
    </source>
</evidence>
<dbReference type="PATRIC" id="fig|1125779.3.peg.414"/>
<sequence>MNLNRSRSKAETRSRILSAGYEIVGNRGCDSLTRDKLSMVSGISKEEISEFFPTDEQLRTILQSELDATINRFGDYELGKLPDDATSLDKLKAIGRAYFSFSQESPDIFGAFISNPMPIHFPTDFNEDMNKLKMRPTVTRVLGYIHDLIEELDGPKDVDFLLHVALAAYGTIHGITHLCTFGICRLLSPVAKKQLLQGSLECLSEGVVRAIRKGGKVEIEPHSMVGNIPINATPKATEFPRGNDEEKQIAVYRGLIDLVWDLGVGHVDIAKVGQYADLPMKDVLRLTDGADKLLKTTEDYLDNQDQGFIGVQCFSLPGGANAFSYIKAAGYGYVSFALHDPIGWNVLIEIASGSIVPTDFDNFDEREGMGVAFSFLTELTKKAIENSDSPRQTWILYSQVFAAWASAHGLAHLFSTGALKDLDDQDKLDLIGPVFDIVIQGLLSTLNIESVNELKAE</sequence>
<accession>S2ZKT9</accession>